<proteinExistence type="inferred from homology"/>
<dbReference type="Pfam" id="PF01212">
    <property type="entry name" value="Beta_elim_lyase"/>
    <property type="match status" value="1"/>
</dbReference>
<dbReference type="SUPFAM" id="SSF53383">
    <property type="entry name" value="PLP-dependent transferases"/>
    <property type="match status" value="1"/>
</dbReference>
<accession>A0AAE9YCH6</accession>
<protein>
    <submittedName>
        <fullName evidence="5">Aminotransferase class V-fold PLP-dependent enzyme</fullName>
    </submittedName>
</protein>
<dbReference type="EMBL" id="CP116942">
    <property type="protein sequence ID" value="WCO68688.1"/>
    <property type="molecule type" value="Genomic_DNA"/>
</dbReference>
<evidence type="ECO:0000313" key="6">
    <source>
        <dbReference type="Proteomes" id="UP001216390"/>
    </source>
</evidence>
<keyword evidence="6" id="KW-1185">Reference proteome</keyword>
<evidence type="ECO:0000256" key="3">
    <source>
        <dbReference type="ARBA" id="ARBA00022898"/>
    </source>
</evidence>
<dbReference type="GO" id="GO:0016829">
    <property type="term" value="F:lyase activity"/>
    <property type="evidence" value="ECO:0007669"/>
    <property type="project" value="InterPro"/>
</dbReference>
<evidence type="ECO:0000259" key="4">
    <source>
        <dbReference type="Pfam" id="PF01212"/>
    </source>
</evidence>
<dbReference type="RefSeq" id="WP_272738204.1">
    <property type="nucleotide sequence ID" value="NZ_CP116942.1"/>
</dbReference>
<keyword evidence="5" id="KW-0032">Aminotransferase</keyword>
<dbReference type="Gene3D" id="3.40.640.10">
    <property type="entry name" value="Type I PLP-dependent aspartate aminotransferase-like (Major domain)"/>
    <property type="match status" value="1"/>
</dbReference>
<dbReference type="PANTHER" id="PTHR48097">
    <property type="entry name" value="L-THREONINE ALDOLASE-RELATED"/>
    <property type="match status" value="1"/>
</dbReference>
<dbReference type="GO" id="GO:0008483">
    <property type="term" value="F:transaminase activity"/>
    <property type="evidence" value="ECO:0007669"/>
    <property type="project" value="UniProtKB-KW"/>
</dbReference>
<dbReference type="InterPro" id="IPR015424">
    <property type="entry name" value="PyrdxlP-dep_Trfase"/>
</dbReference>
<comment type="similarity">
    <text evidence="2">Belongs to the threonine aldolase family.</text>
</comment>
<dbReference type="KEGG" id="ima:PO878_08100"/>
<keyword evidence="3" id="KW-0663">Pyridoxal phosphate</keyword>
<evidence type="ECO:0000256" key="1">
    <source>
        <dbReference type="ARBA" id="ARBA00001933"/>
    </source>
</evidence>
<feature type="domain" description="Aromatic amino acid beta-eliminating lyase/threonine aldolase" evidence="4">
    <location>
        <begin position="13"/>
        <end position="301"/>
    </location>
</feature>
<dbReference type="InterPro" id="IPR015421">
    <property type="entry name" value="PyrdxlP-dep_Trfase_major"/>
</dbReference>
<comment type="cofactor">
    <cofactor evidence="1">
        <name>pyridoxal 5'-phosphate</name>
        <dbReference type="ChEBI" id="CHEBI:597326"/>
    </cofactor>
</comment>
<keyword evidence="5" id="KW-0808">Transferase</keyword>
<sequence>MTEALPPPPRASFASDNAAGVAPEVMEALVAANAGPALAYGQDPWSAAAEDALRDLVGVPDAEVLMCWGGTGANVVGLALAVQPWQAVLCVDSAHIVVDECGAPARFTGATIVPVPHVAGKLVPEALAPFLHWQGVEHHPQPGAVSISQATEMGTVYTVDEVAALAEVAHAHDMVLHVDGARIANALVASGTDLRTMVRDTGVDVLTFGLTKDGAMYGEAVLVLRPELARAARYVRKQAGQLPSKARFVAAQVTALLEGDRWLAHARRANALAVRLAERVGAVPGVEVVRPPEVNSVFATLPAAAIAPLQGWSFFWPWDPERSEVRWMTGFATTEDDVDRFAAGVEAVVAPLVGP</sequence>
<dbReference type="Proteomes" id="UP001216390">
    <property type="component" value="Chromosome"/>
</dbReference>
<dbReference type="Gene3D" id="3.90.1150.10">
    <property type="entry name" value="Aspartate Aminotransferase, domain 1"/>
    <property type="match status" value="1"/>
</dbReference>
<dbReference type="InterPro" id="IPR015422">
    <property type="entry name" value="PyrdxlP-dep_Trfase_small"/>
</dbReference>
<organism evidence="5 6">
    <name type="scientific">Iamia majanohamensis</name>
    <dbReference type="NCBI Taxonomy" id="467976"/>
    <lineage>
        <taxon>Bacteria</taxon>
        <taxon>Bacillati</taxon>
        <taxon>Actinomycetota</taxon>
        <taxon>Acidimicrobiia</taxon>
        <taxon>Acidimicrobiales</taxon>
        <taxon>Iamiaceae</taxon>
        <taxon>Iamia</taxon>
    </lineage>
</organism>
<name>A0AAE9YCH6_9ACTN</name>
<evidence type="ECO:0000256" key="2">
    <source>
        <dbReference type="ARBA" id="ARBA00006966"/>
    </source>
</evidence>
<dbReference type="InterPro" id="IPR001597">
    <property type="entry name" value="ArAA_b-elim_lyase/Thr_aldolase"/>
</dbReference>
<dbReference type="AlphaFoldDB" id="A0AAE9YCH6"/>
<dbReference type="GO" id="GO:0006520">
    <property type="term" value="P:amino acid metabolic process"/>
    <property type="evidence" value="ECO:0007669"/>
    <property type="project" value="InterPro"/>
</dbReference>
<reference evidence="5" key="1">
    <citation type="submission" date="2023-01" db="EMBL/GenBank/DDBJ databases">
        <title>The diversity of Class Acidimicrobiia in South China Sea sediment environments and the proposal of Iamia marina sp. nov., a novel species of the genus Iamia.</title>
        <authorList>
            <person name="He Y."/>
            <person name="Tian X."/>
        </authorList>
    </citation>
    <scope>NUCLEOTIDE SEQUENCE</scope>
    <source>
        <strain evidence="5">DSM 19957</strain>
    </source>
</reference>
<gene>
    <name evidence="5" type="ORF">PO878_08100</name>
</gene>
<evidence type="ECO:0000313" key="5">
    <source>
        <dbReference type="EMBL" id="WCO68688.1"/>
    </source>
</evidence>
<dbReference type="PANTHER" id="PTHR48097:SF5">
    <property type="entry name" value="LOW SPECIFICITY L-THREONINE ALDOLASE"/>
    <property type="match status" value="1"/>
</dbReference>